<dbReference type="PANTHER" id="PTHR45436:SF5">
    <property type="entry name" value="SENSOR HISTIDINE KINASE TRCS"/>
    <property type="match status" value="1"/>
</dbReference>
<keyword evidence="7" id="KW-0472">Membrane</keyword>
<feature type="transmembrane region" description="Helical" evidence="7">
    <location>
        <begin position="53"/>
        <end position="74"/>
    </location>
</feature>
<dbReference type="Pfam" id="PF02518">
    <property type="entry name" value="HATPase_c"/>
    <property type="match status" value="1"/>
</dbReference>
<evidence type="ECO:0000256" key="1">
    <source>
        <dbReference type="ARBA" id="ARBA00000085"/>
    </source>
</evidence>
<dbReference type="EC" id="2.7.13.3" evidence="2"/>
<feature type="region of interest" description="Disordered" evidence="6">
    <location>
        <begin position="783"/>
        <end position="807"/>
    </location>
</feature>
<name>A0ABU3QQJ9_9ACTN</name>
<evidence type="ECO:0000256" key="2">
    <source>
        <dbReference type="ARBA" id="ARBA00012438"/>
    </source>
</evidence>
<proteinExistence type="predicted"/>
<organism evidence="9 10">
    <name type="scientific">Streptomyces tamarix</name>
    <dbReference type="NCBI Taxonomy" id="3078565"/>
    <lineage>
        <taxon>Bacteria</taxon>
        <taxon>Bacillati</taxon>
        <taxon>Actinomycetota</taxon>
        <taxon>Actinomycetes</taxon>
        <taxon>Kitasatosporales</taxon>
        <taxon>Streptomycetaceae</taxon>
        <taxon>Streptomyces</taxon>
    </lineage>
</organism>
<evidence type="ECO:0000259" key="8">
    <source>
        <dbReference type="SMART" id="SM00387"/>
    </source>
</evidence>
<sequence>MTSTLFLPREGRRRRRHATGSTAPRPRMTVFASTVGTGAVASAAWAVQAAGLLPWQLCVLVVGIGWVGVVVWGWRRAGAAERILCAQQAERRGQVGALEQLLRLLAEGRAAVAEAVGRAEAGEVGPGLPKTVDGSVLPDGFASVADAIVAALGEAVGAVFRVAADERRRTDAEREQAEMARGFASRMYALVERATAAIDEVESAIEDPDLLARVFHVDHLPIRIRRRAEGLAILGGHRLSPLREAPSLSLSTVLRLALQEVERYQRVVIHRPAPDVALPAYAAPGVVHLLAELIDNATSFSPSDTPVVVRAATAAGGAEVTVEDLGVGIKPGSLEAVNRLIADPYAASVHEHVVSGRIGLAVVGRLAAQYNLHVALHPRPESGIQARVLLPDHLLLAPTPPAPLPRALTEPAPASARRPARPVAAAVGATTPAGLPRRTPAPTHSTAGGEHPVTAAGTPCPRSTSSSTSPIPAARADKRRPARSRRQRHRASLPFSPFFVRLFAPAPSEIMIIHVHRRGADAAAALADALGRPVSKDEGLTTEPGGDVVAHWNQLDYYTDEHRVWTTPEWAEHLADPLLEHPFVSGPDDDRRAILHLTVRLHPLDRELSPAEWSEIGHRIARMAGLAPPGDERACRWIAVRDKPDRMDVIANLIRLDGAWASTPHRLAQVLDAEARRIEADLLLRVRHPSVEDKPTGLAPAPAAAPPLVPAATSPLAGILRQLAAEQAGPIATVRKLIEQVGRQAAALPGHQTAAAGRDLFWAARRLHGVQEHLGEIATRLNPPLPPAPERAALPVTAPASSAAVTR</sequence>
<dbReference type="InterPro" id="IPR036890">
    <property type="entry name" value="HATPase_C_sf"/>
</dbReference>
<evidence type="ECO:0000313" key="9">
    <source>
        <dbReference type="EMBL" id="MDT9685038.1"/>
    </source>
</evidence>
<reference evidence="9 10" key="1">
    <citation type="submission" date="2023-09" db="EMBL/GenBank/DDBJ databases">
        <title>Streptomyces sp. nov.: A antagonism against Alternaria gaisen Producing Streptochlin, Isolated from Tamarix root soil.</title>
        <authorList>
            <person name="Chen Y."/>
        </authorList>
    </citation>
    <scope>NUCLEOTIDE SEQUENCE [LARGE SCALE GENOMIC DNA]</scope>
    <source>
        <strain evidence="9 10">TRM76323</strain>
    </source>
</reference>
<keyword evidence="10" id="KW-1185">Reference proteome</keyword>
<protein>
    <recommendedName>
        <fullName evidence="2">histidine kinase</fullName>
        <ecNumber evidence="2">2.7.13.3</ecNumber>
    </recommendedName>
</protein>
<keyword evidence="9" id="KW-0547">Nucleotide-binding</keyword>
<dbReference type="GO" id="GO:0005524">
    <property type="term" value="F:ATP binding"/>
    <property type="evidence" value="ECO:0007669"/>
    <property type="project" value="UniProtKB-KW"/>
</dbReference>
<dbReference type="SUPFAM" id="SSF55874">
    <property type="entry name" value="ATPase domain of HSP90 chaperone/DNA topoisomerase II/histidine kinase"/>
    <property type="match status" value="1"/>
</dbReference>
<dbReference type="InterPro" id="IPR050428">
    <property type="entry name" value="TCS_sensor_his_kinase"/>
</dbReference>
<keyword evidence="7" id="KW-0812">Transmembrane</keyword>
<feature type="compositionally biased region" description="Basic residues" evidence="6">
    <location>
        <begin position="477"/>
        <end position="489"/>
    </location>
</feature>
<dbReference type="PANTHER" id="PTHR45436">
    <property type="entry name" value="SENSOR HISTIDINE KINASE YKOH"/>
    <property type="match status" value="1"/>
</dbReference>
<dbReference type="SMART" id="SM00387">
    <property type="entry name" value="HATPase_c"/>
    <property type="match status" value="1"/>
</dbReference>
<accession>A0ABU3QQJ9</accession>
<dbReference type="RefSeq" id="WP_315880084.1">
    <property type="nucleotide sequence ID" value="NZ_JAWCTQ010000035.1"/>
</dbReference>
<evidence type="ECO:0000313" key="10">
    <source>
        <dbReference type="Proteomes" id="UP001250181"/>
    </source>
</evidence>
<keyword evidence="7" id="KW-1133">Transmembrane helix</keyword>
<gene>
    <name evidence="9" type="ORF">RND61_23690</name>
</gene>
<comment type="caution">
    <text evidence="9">The sequence shown here is derived from an EMBL/GenBank/DDBJ whole genome shotgun (WGS) entry which is preliminary data.</text>
</comment>
<comment type="catalytic activity">
    <reaction evidence="1">
        <text>ATP + protein L-histidine = ADP + protein N-phospho-L-histidine.</text>
        <dbReference type="EC" id="2.7.13.3"/>
    </reaction>
</comment>
<keyword evidence="3" id="KW-0597">Phosphoprotein</keyword>
<dbReference type="InterPro" id="IPR003594">
    <property type="entry name" value="HATPase_dom"/>
</dbReference>
<keyword evidence="4" id="KW-0808">Transferase</keyword>
<feature type="compositionally biased region" description="Low complexity" evidence="6">
    <location>
        <begin position="405"/>
        <end position="434"/>
    </location>
</feature>
<dbReference type="Gene3D" id="3.30.565.10">
    <property type="entry name" value="Histidine kinase-like ATPase, C-terminal domain"/>
    <property type="match status" value="1"/>
</dbReference>
<evidence type="ECO:0000256" key="5">
    <source>
        <dbReference type="ARBA" id="ARBA00022777"/>
    </source>
</evidence>
<evidence type="ECO:0000256" key="4">
    <source>
        <dbReference type="ARBA" id="ARBA00022679"/>
    </source>
</evidence>
<evidence type="ECO:0000256" key="3">
    <source>
        <dbReference type="ARBA" id="ARBA00022553"/>
    </source>
</evidence>
<evidence type="ECO:0000256" key="6">
    <source>
        <dbReference type="SAM" id="MobiDB-lite"/>
    </source>
</evidence>
<evidence type="ECO:0000256" key="7">
    <source>
        <dbReference type="SAM" id="Phobius"/>
    </source>
</evidence>
<dbReference type="Proteomes" id="UP001250181">
    <property type="component" value="Unassembled WGS sequence"/>
</dbReference>
<keyword evidence="9" id="KW-0067">ATP-binding</keyword>
<feature type="domain" description="Histidine kinase/HSP90-like ATPase" evidence="8">
    <location>
        <begin position="281"/>
        <end position="394"/>
    </location>
</feature>
<dbReference type="EMBL" id="JAWCTQ010000035">
    <property type="protein sequence ID" value="MDT9685038.1"/>
    <property type="molecule type" value="Genomic_DNA"/>
</dbReference>
<feature type="region of interest" description="Disordered" evidence="6">
    <location>
        <begin position="401"/>
        <end position="489"/>
    </location>
</feature>
<keyword evidence="5" id="KW-0418">Kinase</keyword>